<dbReference type="SMART" id="SM00851">
    <property type="entry name" value="MGS"/>
    <property type="match status" value="1"/>
</dbReference>
<comment type="similarity">
    <text evidence="3">Belongs to the PurH family.</text>
</comment>
<dbReference type="PROSITE" id="PS51855">
    <property type="entry name" value="MGS"/>
    <property type="match status" value="1"/>
</dbReference>
<dbReference type="SMART" id="SM00798">
    <property type="entry name" value="AICARFT_IMPCHas"/>
    <property type="match status" value="1"/>
</dbReference>
<feature type="domain" description="MGS-like" evidence="8">
    <location>
        <begin position="1"/>
        <end position="147"/>
    </location>
</feature>
<dbReference type="SUPFAM" id="SSF53927">
    <property type="entry name" value="Cytidine deaminase-like"/>
    <property type="match status" value="1"/>
</dbReference>
<evidence type="ECO:0000256" key="3">
    <source>
        <dbReference type="ARBA" id="ARBA00007667"/>
    </source>
</evidence>
<dbReference type="Gene3D" id="3.40.50.1380">
    <property type="entry name" value="Methylglyoxal synthase-like domain"/>
    <property type="match status" value="1"/>
</dbReference>
<keyword evidence="7" id="KW-0511">Multifunctional enzyme</keyword>
<evidence type="ECO:0000256" key="7">
    <source>
        <dbReference type="ARBA" id="ARBA00023268"/>
    </source>
</evidence>
<dbReference type="PANTHER" id="PTHR11692">
    <property type="entry name" value="BIFUNCTIONAL PURINE BIOSYNTHESIS PROTEIN PURH"/>
    <property type="match status" value="1"/>
</dbReference>
<evidence type="ECO:0000256" key="5">
    <source>
        <dbReference type="ARBA" id="ARBA00022755"/>
    </source>
</evidence>
<gene>
    <name evidence="9" type="ORF">METZ01_LOCUS72029</name>
</gene>
<evidence type="ECO:0000259" key="8">
    <source>
        <dbReference type="PROSITE" id="PS51855"/>
    </source>
</evidence>
<dbReference type="GO" id="GO:0004643">
    <property type="term" value="F:phosphoribosylaminoimidazolecarboxamide formyltransferase activity"/>
    <property type="evidence" value="ECO:0007669"/>
    <property type="project" value="InterPro"/>
</dbReference>
<dbReference type="AlphaFoldDB" id="A0A381TT02"/>
<dbReference type="Pfam" id="PF01808">
    <property type="entry name" value="AICARFT_IMPCHas"/>
    <property type="match status" value="1"/>
</dbReference>
<dbReference type="InterPro" id="IPR036914">
    <property type="entry name" value="MGS-like_dom_sf"/>
</dbReference>
<evidence type="ECO:0000313" key="9">
    <source>
        <dbReference type="EMBL" id="SVA19175.1"/>
    </source>
</evidence>
<dbReference type="PANTHER" id="PTHR11692:SF0">
    <property type="entry name" value="BIFUNCTIONAL PURINE BIOSYNTHESIS PROTEIN ATIC"/>
    <property type="match status" value="1"/>
</dbReference>
<dbReference type="GO" id="GO:0006189">
    <property type="term" value="P:'de novo' IMP biosynthetic process"/>
    <property type="evidence" value="ECO:0007669"/>
    <property type="project" value="UniProtKB-UniPathway"/>
</dbReference>
<dbReference type="InterPro" id="IPR002695">
    <property type="entry name" value="PurH-like"/>
</dbReference>
<dbReference type="SUPFAM" id="SSF52335">
    <property type="entry name" value="Methylglyoxal synthase-like"/>
    <property type="match status" value="1"/>
</dbReference>
<protein>
    <recommendedName>
        <fullName evidence="8">MGS-like domain-containing protein</fullName>
    </recommendedName>
</protein>
<dbReference type="CDD" id="cd01421">
    <property type="entry name" value="IMPCH"/>
    <property type="match status" value="1"/>
</dbReference>
<dbReference type="FunFam" id="3.40.50.1380:FF:000001">
    <property type="entry name" value="Bifunctional purine biosynthesis protein PurH"/>
    <property type="match status" value="1"/>
</dbReference>
<proteinExistence type="inferred from homology"/>
<organism evidence="9">
    <name type="scientific">marine metagenome</name>
    <dbReference type="NCBI Taxonomy" id="408172"/>
    <lineage>
        <taxon>unclassified sequences</taxon>
        <taxon>metagenomes</taxon>
        <taxon>ecological metagenomes</taxon>
    </lineage>
</organism>
<keyword evidence="4" id="KW-0808">Transferase</keyword>
<keyword evidence="5" id="KW-0658">Purine biosynthesis</keyword>
<comment type="pathway">
    <text evidence="2">Purine metabolism; IMP biosynthesis via de novo pathway; 5-formamido-1-(5-phospho-D-ribosyl)imidazole-4-carboxamide from 5-amino-1-(5-phospho-D-ribosyl)imidazole-4-carboxamide (10-formyl THF route): step 1/1.</text>
</comment>
<dbReference type="EMBL" id="UINC01005116">
    <property type="protein sequence ID" value="SVA19175.1"/>
    <property type="molecule type" value="Genomic_DNA"/>
</dbReference>
<dbReference type="GO" id="GO:0005829">
    <property type="term" value="C:cytosol"/>
    <property type="evidence" value="ECO:0007669"/>
    <property type="project" value="TreeGrafter"/>
</dbReference>
<dbReference type="UniPathway" id="UPA00074">
    <property type="reaction ID" value="UER00133"/>
</dbReference>
<evidence type="ECO:0000256" key="2">
    <source>
        <dbReference type="ARBA" id="ARBA00004954"/>
    </source>
</evidence>
<evidence type="ECO:0000256" key="4">
    <source>
        <dbReference type="ARBA" id="ARBA00022679"/>
    </source>
</evidence>
<dbReference type="HAMAP" id="MF_00139">
    <property type="entry name" value="PurH"/>
    <property type="match status" value="1"/>
</dbReference>
<dbReference type="GO" id="GO:0003937">
    <property type="term" value="F:IMP cyclohydrolase activity"/>
    <property type="evidence" value="ECO:0007669"/>
    <property type="project" value="InterPro"/>
</dbReference>
<keyword evidence="6" id="KW-0378">Hydrolase</keyword>
<name>A0A381TT02_9ZZZZ</name>
<comment type="pathway">
    <text evidence="1">Purine metabolism; IMP biosynthesis via de novo pathway; IMP from 5-formamido-1-(5-phospho-D-ribosyl)imidazole-4-carboxamide: step 1/1.</text>
</comment>
<reference evidence="9" key="1">
    <citation type="submission" date="2018-05" db="EMBL/GenBank/DDBJ databases">
        <authorList>
            <person name="Lanie J.A."/>
            <person name="Ng W.-L."/>
            <person name="Kazmierczak K.M."/>
            <person name="Andrzejewski T.M."/>
            <person name="Davidsen T.M."/>
            <person name="Wayne K.J."/>
            <person name="Tettelin H."/>
            <person name="Glass J.I."/>
            <person name="Rusch D."/>
            <person name="Podicherti R."/>
            <person name="Tsui H.-C.T."/>
            <person name="Winkler M.E."/>
        </authorList>
    </citation>
    <scope>NUCLEOTIDE SEQUENCE</scope>
</reference>
<evidence type="ECO:0000256" key="1">
    <source>
        <dbReference type="ARBA" id="ARBA00004844"/>
    </source>
</evidence>
<sequence>MTQPRALLSVWEKSGIEDLGRALSEMGWELLSTGGTARALRGAGLEVTDVSEATGHPEVFDGRVKTLHPAVHGGILVRRDREDDMATLAELGYGTIDLVCVNLYPFEATAARDPPASDAELIEMIDIGGPTMVRSAAKNHSDVIVLTHPEQYLGVLDSLSESNGNPSGVDHTARQSLALAAYQSTAAYDTAVSNELERRFAGRNVPSRIHVSSGHGSELRYGENPHQPAAFYAAAGTPAGLAAAVQHGGKPLSYNNYLDLDGALKLARSLLVTCVGDPHSCVVIKHTNPCGAAVDQTQKGAWESALASDPESAFGCVIAFTKPVEKATAEAIGGHFFECMIAPGYEPEALEILSAKKNRRLLTLDPIEPRSDEVRMRQLDGGWLAQVQGPPSIDWDEVDCVTDKQTDTSEIALARFGATVLAEVKSNAIILVTRTDTGCATVGVGPGQTSRVEAVRIAARRAGERAAGSMMISDAFFPFRDGIDAANDIGVSTVVQPGGSVRDQESIDAANEHGMAMLFTGTRLFLH</sequence>
<dbReference type="PIRSF" id="PIRSF000414">
    <property type="entry name" value="AICARFT_IMPCHas"/>
    <property type="match status" value="1"/>
</dbReference>
<dbReference type="InterPro" id="IPR024051">
    <property type="entry name" value="AICAR_Tfase_dup_dom_sf"/>
</dbReference>
<accession>A0A381TT02</accession>
<evidence type="ECO:0000256" key="6">
    <source>
        <dbReference type="ARBA" id="ARBA00022801"/>
    </source>
</evidence>
<dbReference type="InterPro" id="IPR011607">
    <property type="entry name" value="MGS-like_dom"/>
</dbReference>
<dbReference type="Pfam" id="PF02142">
    <property type="entry name" value="MGS"/>
    <property type="match status" value="1"/>
</dbReference>
<dbReference type="Gene3D" id="3.40.140.20">
    <property type="match status" value="2"/>
</dbReference>
<dbReference type="NCBIfam" id="NF002049">
    <property type="entry name" value="PRK00881.1"/>
    <property type="match status" value="1"/>
</dbReference>
<dbReference type="InterPro" id="IPR016193">
    <property type="entry name" value="Cytidine_deaminase-like"/>
</dbReference>